<protein>
    <submittedName>
        <fullName evidence="2">Uncharacterized protein</fullName>
    </submittedName>
</protein>
<dbReference type="InterPro" id="IPR036397">
    <property type="entry name" value="RNaseH_sf"/>
</dbReference>
<accession>A0A2Z6NPS7</accession>
<proteinExistence type="predicted"/>
<dbReference type="Gene3D" id="3.30.420.10">
    <property type="entry name" value="Ribonuclease H-like superfamily/Ribonuclease H"/>
    <property type="match status" value="1"/>
</dbReference>
<evidence type="ECO:0000313" key="3">
    <source>
        <dbReference type="Proteomes" id="UP000242715"/>
    </source>
</evidence>
<feature type="transmembrane region" description="Helical" evidence="1">
    <location>
        <begin position="45"/>
        <end position="67"/>
    </location>
</feature>
<dbReference type="OrthoDB" id="1431454at2759"/>
<organism evidence="2 3">
    <name type="scientific">Trifolium subterraneum</name>
    <name type="common">Subterranean clover</name>
    <dbReference type="NCBI Taxonomy" id="3900"/>
    <lineage>
        <taxon>Eukaryota</taxon>
        <taxon>Viridiplantae</taxon>
        <taxon>Streptophyta</taxon>
        <taxon>Embryophyta</taxon>
        <taxon>Tracheophyta</taxon>
        <taxon>Spermatophyta</taxon>
        <taxon>Magnoliopsida</taxon>
        <taxon>eudicotyledons</taxon>
        <taxon>Gunneridae</taxon>
        <taxon>Pentapetalae</taxon>
        <taxon>rosids</taxon>
        <taxon>fabids</taxon>
        <taxon>Fabales</taxon>
        <taxon>Fabaceae</taxon>
        <taxon>Papilionoideae</taxon>
        <taxon>50 kb inversion clade</taxon>
        <taxon>NPAAA clade</taxon>
        <taxon>Hologalegina</taxon>
        <taxon>IRL clade</taxon>
        <taxon>Trifolieae</taxon>
        <taxon>Trifolium</taxon>
    </lineage>
</organism>
<dbReference type="PANTHER" id="PTHR47723:SF13">
    <property type="entry name" value="PUTATIVE-RELATED"/>
    <property type="match status" value="1"/>
</dbReference>
<name>A0A2Z6NPS7_TRISU</name>
<dbReference type="GO" id="GO:0003676">
    <property type="term" value="F:nucleic acid binding"/>
    <property type="evidence" value="ECO:0007669"/>
    <property type="project" value="InterPro"/>
</dbReference>
<keyword evidence="1" id="KW-0812">Transmembrane</keyword>
<dbReference type="EMBL" id="DF973692">
    <property type="protein sequence ID" value="GAU37875.1"/>
    <property type="molecule type" value="Genomic_DNA"/>
</dbReference>
<dbReference type="PANTHER" id="PTHR47723">
    <property type="entry name" value="OS05G0353850 PROTEIN"/>
    <property type="match status" value="1"/>
</dbReference>
<sequence>MHKAVQLCWKPPVEGWIKLNTDGAWEGRVVECGRVNVIRGSDSEWLGGFAKCLGICSAFVMELWGVFKGLKLTRKIGVYKGGVECGHYCGSSDIEG</sequence>
<dbReference type="AlphaFoldDB" id="A0A2Z6NPS7"/>
<evidence type="ECO:0000256" key="1">
    <source>
        <dbReference type="SAM" id="Phobius"/>
    </source>
</evidence>
<reference evidence="3" key="1">
    <citation type="journal article" date="2017" name="Front. Plant Sci.">
        <title>Climate Clever Clovers: New Paradigm to Reduce the Environmental Footprint of Ruminants by Breeding Low Methanogenic Forages Utilizing Haplotype Variation.</title>
        <authorList>
            <person name="Kaur P."/>
            <person name="Appels R."/>
            <person name="Bayer P.E."/>
            <person name="Keeble-Gagnere G."/>
            <person name="Wang J."/>
            <person name="Hirakawa H."/>
            <person name="Shirasawa K."/>
            <person name="Vercoe P."/>
            <person name="Stefanova K."/>
            <person name="Durmic Z."/>
            <person name="Nichols P."/>
            <person name="Revell C."/>
            <person name="Isobe S.N."/>
            <person name="Edwards D."/>
            <person name="Erskine W."/>
        </authorList>
    </citation>
    <scope>NUCLEOTIDE SEQUENCE [LARGE SCALE GENOMIC DNA]</scope>
    <source>
        <strain evidence="3">cv. Daliak</strain>
    </source>
</reference>
<keyword evidence="3" id="KW-1185">Reference proteome</keyword>
<dbReference type="InterPro" id="IPR053151">
    <property type="entry name" value="RNase_H-like"/>
</dbReference>
<dbReference type="SUPFAM" id="SSF53098">
    <property type="entry name" value="Ribonuclease H-like"/>
    <property type="match status" value="1"/>
</dbReference>
<dbReference type="Proteomes" id="UP000242715">
    <property type="component" value="Unassembled WGS sequence"/>
</dbReference>
<keyword evidence="1" id="KW-1133">Transmembrane helix</keyword>
<gene>
    <name evidence="2" type="ORF">TSUD_22910</name>
</gene>
<keyword evidence="1" id="KW-0472">Membrane</keyword>
<dbReference type="InterPro" id="IPR012337">
    <property type="entry name" value="RNaseH-like_sf"/>
</dbReference>
<evidence type="ECO:0000313" key="2">
    <source>
        <dbReference type="EMBL" id="GAU37875.1"/>
    </source>
</evidence>